<evidence type="ECO:0008006" key="4">
    <source>
        <dbReference type="Google" id="ProtNLM"/>
    </source>
</evidence>
<keyword evidence="3" id="KW-1185">Reference proteome</keyword>
<proteinExistence type="predicted"/>
<evidence type="ECO:0000256" key="1">
    <source>
        <dbReference type="SAM" id="MobiDB-lite"/>
    </source>
</evidence>
<accession>A0ABW3XH06</accession>
<protein>
    <recommendedName>
        <fullName evidence="4">Secreted protein</fullName>
    </recommendedName>
</protein>
<comment type="caution">
    <text evidence="2">The sequence shown here is derived from an EMBL/GenBank/DDBJ whole genome shotgun (WGS) entry which is preliminary data.</text>
</comment>
<gene>
    <name evidence="2" type="ORF">ACFQ5X_20930</name>
</gene>
<dbReference type="EMBL" id="JBHTMM010000025">
    <property type="protein sequence ID" value="MFD1308313.1"/>
    <property type="molecule type" value="Genomic_DNA"/>
</dbReference>
<dbReference type="Proteomes" id="UP001597058">
    <property type="component" value="Unassembled WGS sequence"/>
</dbReference>
<feature type="region of interest" description="Disordered" evidence="1">
    <location>
        <begin position="1"/>
        <end position="41"/>
    </location>
</feature>
<organism evidence="2 3">
    <name type="scientific">Streptomyces kaempferi</name>
    <dbReference type="NCBI Taxonomy" id="333725"/>
    <lineage>
        <taxon>Bacteria</taxon>
        <taxon>Bacillati</taxon>
        <taxon>Actinomycetota</taxon>
        <taxon>Actinomycetes</taxon>
        <taxon>Kitasatosporales</taxon>
        <taxon>Streptomycetaceae</taxon>
        <taxon>Streptomyces</taxon>
    </lineage>
</organism>
<dbReference type="RefSeq" id="WP_381232366.1">
    <property type="nucleotide sequence ID" value="NZ_JBHSKH010000001.1"/>
</dbReference>
<sequence>MTIDDLHQEGEENSGPGEPVRDALASGDAAPDDDAPSNTRHLSGRWAAAAALLLLAACGTAYGVTRLDRSDLPGLGTVHDGRQTYPELTGAPLPPGRPRPFGSVNSGNVHYADLRDLVLPVPEGDSENRELEGDDGWLPVSRFAAEYASADERATVTGLLHAQALRHIAARGWTTAGGGRVRIYLLQFKSGAVVNSLYVQDFAGTTPAHALAGAADVGADRPLDSTESTDGVHADLYVDEAPYGATQTREAYLAAGDVLALVVQSGGSDGDTDKAETAFRQAVALQGRLLG</sequence>
<name>A0ABW3XH06_9ACTN</name>
<reference evidence="3" key="1">
    <citation type="journal article" date="2019" name="Int. J. Syst. Evol. Microbiol.">
        <title>The Global Catalogue of Microorganisms (GCM) 10K type strain sequencing project: providing services to taxonomists for standard genome sequencing and annotation.</title>
        <authorList>
            <consortium name="The Broad Institute Genomics Platform"/>
            <consortium name="The Broad Institute Genome Sequencing Center for Infectious Disease"/>
            <person name="Wu L."/>
            <person name="Ma J."/>
        </authorList>
    </citation>
    <scope>NUCLEOTIDE SEQUENCE [LARGE SCALE GENOMIC DNA]</scope>
    <source>
        <strain evidence="3">CGMCC 4.7020</strain>
    </source>
</reference>
<feature type="compositionally biased region" description="Basic and acidic residues" evidence="1">
    <location>
        <begin position="1"/>
        <end position="10"/>
    </location>
</feature>
<evidence type="ECO:0000313" key="3">
    <source>
        <dbReference type="Proteomes" id="UP001597058"/>
    </source>
</evidence>
<evidence type="ECO:0000313" key="2">
    <source>
        <dbReference type="EMBL" id="MFD1308313.1"/>
    </source>
</evidence>